<protein>
    <submittedName>
        <fullName evidence="1">Uncharacterized protein</fullName>
    </submittedName>
</protein>
<dbReference type="RefSeq" id="WP_151680894.1">
    <property type="nucleotide sequence ID" value="NZ_BKZQ01000002.1"/>
</dbReference>
<accession>A0A5J4JEZ8</accession>
<name>A0A5J4JEZ8_9BACI</name>
<comment type="caution">
    <text evidence="1">The sequence shown here is derived from an EMBL/GenBank/DDBJ whole genome shotgun (WGS) entry which is preliminary data.</text>
</comment>
<dbReference type="EMBL" id="BKZQ01000002">
    <property type="protein sequence ID" value="GER68908.1"/>
    <property type="molecule type" value="Genomic_DNA"/>
</dbReference>
<dbReference type="Proteomes" id="UP000391919">
    <property type="component" value="Unassembled WGS sequence"/>
</dbReference>
<proteinExistence type="predicted"/>
<evidence type="ECO:0000313" key="1">
    <source>
        <dbReference type="EMBL" id="GER68908.1"/>
    </source>
</evidence>
<reference evidence="1 2" key="1">
    <citation type="submission" date="2019-09" db="EMBL/GenBank/DDBJ databases">
        <title>Draft genome sequence of Bacillus sp. JC-7.</title>
        <authorList>
            <person name="Tanaka N."/>
            <person name="Shiwa Y."/>
            <person name="Fujita N."/>
            <person name="Tanasupawat S."/>
        </authorList>
    </citation>
    <scope>NUCLEOTIDE SEQUENCE [LARGE SCALE GENOMIC DNA]</scope>
    <source>
        <strain evidence="1 2">JC-7</strain>
    </source>
</reference>
<dbReference type="AlphaFoldDB" id="A0A5J4JEZ8"/>
<gene>
    <name evidence="1" type="ORF">BpJC7_02110</name>
</gene>
<sequence length="146" mass="15391">MEHTYGNYPQTSGLGHFGSYAGGGQPYYDDDMDMMHHGTMGQTGMMGPMGSGTIGTTGGMVQQYPSSGQMYPGQYMGTSMSPSFYGMPGYGHHMGMPMYPGQMGGYGTPGTMAGFTPGYSGMGMGPSMMQPMQGYYPGMAGRDCDC</sequence>
<organism evidence="1 2">
    <name type="scientific">Weizmannia acidilactici</name>
    <dbReference type="NCBI Taxonomy" id="2607726"/>
    <lineage>
        <taxon>Bacteria</taxon>
        <taxon>Bacillati</taxon>
        <taxon>Bacillota</taxon>
        <taxon>Bacilli</taxon>
        <taxon>Bacillales</taxon>
        <taxon>Bacillaceae</taxon>
        <taxon>Heyndrickxia</taxon>
    </lineage>
</organism>
<keyword evidence="2" id="KW-1185">Reference proteome</keyword>
<evidence type="ECO:0000313" key="2">
    <source>
        <dbReference type="Proteomes" id="UP000391919"/>
    </source>
</evidence>